<evidence type="ECO:0000313" key="2">
    <source>
        <dbReference type="EMBL" id="MEM5549587.1"/>
    </source>
</evidence>
<protein>
    <submittedName>
        <fullName evidence="2">SPOR domain-containing protein</fullName>
    </submittedName>
</protein>
<dbReference type="InterPro" id="IPR036680">
    <property type="entry name" value="SPOR-like_sf"/>
</dbReference>
<dbReference type="RefSeq" id="WP_170172990.1">
    <property type="nucleotide sequence ID" value="NZ_JBBMQU010000003.1"/>
</dbReference>
<gene>
    <name evidence="2" type="ORF">WNY63_02400</name>
</gene>
<organism evidence="2 3">
    <name type="scientific">Pseudoalteromonas neustonica</name>
    <dbReference type="NCBI Taxonomy" id="1840331"/>
    <lineage>
        <taxon>Bacteria</taxon>
        <taxon>Pseudomonadati</taxon>
        <taxon>Pseudomonadota</taxon>
        <taxon>Gammaproteobacteria</taxon>
        <taxon>Alteromonadales</taxon>
        <taxon>Pseudoalteromonadaceae</taxon>
        <taxon>Pseudoalteromonas</taxon>
    </lineage>
</organism>
<dbReference type="Gene3D" id="3.30.70.1070">
    <property type="entry name" value="Sporulation related repeat"/>
    <property type="match status" value="1"/>
</dbReference>
<dbReference type="EMBL" id="JBBMQU010000003">
    <property type="protein sequence ID" value="MEM5549587.1"/>
    <property type="molecule type" value="Genomic_DNA"/>
</dbReference>
<evidence type="ECO:0000259" key="1">
    <source>
        <dbReference type="Pfam" id="PF05036"/>
    </source>
</evidence>
<feature type="domain" description="SPOR" evidence="1">
    <location>
        <begin position="106"/>
        <end position="177"/>
    </location>
</feature>
<comment type="caution">
    <text evidence="2">The sequence shown here is derived from an EMBL/GenBank/DDBJ whole genome shotgun (WGS) entry which is preliminary data.</text>
</comment>
<name>A0ABU9TXS2_9GAMM</name>
<sequence length="195" mass="22193">MHNTTRCFSFIGLLWVGLSISSCHYQPKKNTDNTQPKISAPTKVTPKFSRSYASFTEMSNLSYLYIPTDSAEYIHKNKVLDALIGPAALMLEKKELFVQKPIQWRFSLQIASVNKKSNLMTTLASLKSKAPNLFQGSVIANVETALVKNTNVYRLKFGAYKYYKNALADCQTFKHYQVDCLVSNYTNKPFDYQSK</sequence>
<proteinExistence type="predicted"/>
<keyword evidence="3" id="KW-1185">Reference proteome</keyword>
<reference evidence="2 3" key="1">
    <citation type="submission" date="2024-03" db="EMBL/GenBank/DDBJ databases">
        <title>Community enrichment and isolation of bacterial strains for fucoidan degradation.</title>
        <authorList>
            <person name="Sichert A."/>
        </authorList>
    </citation>
    <scope>NUCLEOTIDE SEQUENCE [LARGE SCALE GENOMIC DNA]</scope>
    <source>
        <strain evidence="2 3">AS81</strain>
    </source>
</reference>
<evidence type="ECO:0000313" key="3">
    <source>
        <dbReference type="Proteomes" id="UP001388366"/>
    </source>
</evidence>
<dbReference type="Proteomes" id="UP001388366">
    <property type="component" value="Unassembled WGS sequence"/>
</dbReference>
<dbReference type="InterPro" id="IPR007730">
    <property type="entry name" value="SPOR-like_dom"/>
</dbReference>
<accession>A0ABU9TXS2</accession>
<dbReference type="PROSITE" id="PS51257">
    <property type="entry name" value="PROKAR_LIPOPROTEIN"/>
    <property type="match status" value="1"/>
</dbReference>
<dbReference type="Pfam" id="PF05036">
    <property type="entry name" value="SPOR"/>
    <property type="match status" value="1"/>
</dbReference>